<reference evidence="2" key="2">
    <citation type="submission" date="2025-09" db="UniProtKB">
        <authorList>
            <consortium name="Ensembl"/>
        </authorList>
    </citation>
    <scope>IDENTIFICATION</scope>
</reference>
<dbReference type="InterPro" id="IPR029071">
    <property type="entry name" value="Ubiquitin-like_domsf"/>
</dbReference>
<dbReference type="SUPFAM" id="SSF54236">
    <property type="entry name" value="Ubiquitin-like"/>
    <property type="match status" value="1"/>
</dbReference>
<dbReference type="PROSITE" id="PS50057">
    <property type="entry name" value="FERM_3"/>
    <property type="match status" value="1"/>
</dbReference>
<dbReference type="Proteomes" id="UP000694564">
    <property type="component" value="Chromosome 15"/>
</dbReference>
<dbReference type="PANTHER" id="PTHR46221">
    <property type="entry name" value="FERM AND PDZ DOMAIN-CONTAINING PROTEIN FAMILY MEMBER"/>
    <property type="match status" value="1"/>
</dbReference>
<sequence length="137" mass="15885">IFQGNSLLCMPNVLKLYLENGQTKAFKFEANTTVKDIILTVKEKLSIRSIEYFALALEEQYNYLLYSWQVVEREESHDSRCLFRVCFVPKDPLDLLKEDPVAFEYLYLQVTGSVLPEIMPYTSRSGSTHAPSHRRSL</sequence>
<dbReference type="OrthoDB" id="9619777at2759"/>
<dbReference type="Gene3D" id="1.20.80.10">
    <property type="match status" value="1"/>
</dbReference>
<proteinExistence type="predicted"/>
<dbReference type="AlphaFoldDB" id="A0A8D2DBR0"/>
<dbReference type="Gene3D" id="3.10.20.90">
    <property type="entry name" value="Phosphatidylinositol 3-kinase Catalytic Subunit, Chain A, domain 1"/>
    <property type="match status" value="1"/>
</dbReference>
<organism evidence="2 3">
    <name type="scientific">Sciurus vulgaris</name>
    <name type="common">Eurasian red squirrel</name>
    <dbReference type="NCBI Taxonomy" id="55149"/>
    <lineage>
        <taxon>Eukaryota</taxon>
        <taxon>Metazoa</taxon>
        <taxon>Chordata</taxon>
        <taxon>Craniata</taxon>
        <taxon>Vertebrata</taxon>
        <taxon>Euteleostomi</taxon>
        <taxon>Mammalia</taxon>
        <taxon>Eutheria</taxon>
        <taxon>Euarchontoglires</taxon>
        <taxon>Glires</taxon>
        <taxon>Rodentia</taxon>
        <taxon>Sciuromorpha</taxon>
        <taxon>Sciuridae</taxon>
        <taxon>Sciurinae</taxon>
        <taxon>Sciurini</taxon>
        <taxon>Sciurus</taxon>
    </lineage>
</organism>
<dbReference type="PANTHER" id="PTHR46221:SF2">
    <property type="entry name" value="FERM AND PDZ DOMAIN-CONTAINING PROTEIN 1"/>
    <property type="match status" value="1"/>
</dbReference>
<dbReference type="InterPro" id="IPR000299">
    <property type="entry name" value="FERM_domain"/>
</dbReference>
<evidence type="ECO:0000313" key="3">
    <source>
        <dbReference type="Proteomes" id="UP000694564"/>
    </source>
</evidence>
<feature type="domain" description="FERM" evidence="1">
    <location>
        <begin position="12"/>
        <end position="137"/>
    </location>
</feature>
<name>A0A8D2DBR0_SCIVU</name>
<keyword evidence="3" id="KW-1185">Reference proteome</keyword>
<dbReference type="GeneTree" id="ENSGT00950000183035"/>
<accession>A0A8D2DBR0</accession>
<dbReference type="GO" id="GO:0005938">
    <property type="term" value="C:cell cortex"/>
    <property type="evidence" value="ECO:0007669"/>
    <property type="project" value="TreeGrafter"/>
</dbReference>
<evidence type="ECO:0000313" key="2">
    <source>
        <dbReference type="Ensembl" id="ENSSVLP00005021947.1"/>
    </source>
</evidence>
<dbReference type="GO" id="GO:0005886">
    <property type="term" value="C:plasma membrane"/>
    <property type="evidence" value="ECO:0007669"/>
    <property type="project" value="TreeGrafter"/>
</dbReference>
<protein>
    <recommendedName>
        <fullName evidence="1">FERM domain-containing protein</fullName>
    </recommendedName>
</protein>
<reference evidence="2" key="1">
    <citation type="submission" date="2025-08" db="UniProtKB">
        <authorList>
            <consortium name="Ensembl"/>
        </authorList>
    </citation>
    <scope>IDENTIFICATION</scope>
</reference>
<dbReference type="Ensembl" id="ENSSVLT00005024441.1">
    <property type="protein sequence ID" value="ENSSVLP00005021947.1"/>
    <property type="gene ID" value="ENSSVLG00005017504.1"/>
</dbReference>
<dbReference type="InterPro" id="IPR014352">
    <property type="entry name" value="FERM/acyl-CoA-bd_prot_sf"/>
</dbReference>
<evidence type="ECO:0000259" key="1">
    <source>
        <dbReference type="PROSITE" id="PS50057"/>
    </source>
</evidence>
<dbReference type="Pfam" id="PF21989">
    <property type="entry name" value="RA_2"/>
    <property type="match status" value="1"/>
</dbReference>